<dbReference type="GO" id="GO:0004252">
    <property type="term" value="F:serine-type endopeptidase activity"/>
    <property type="evidence" value="ECO:0007669"/>
    <property type="project" value="TreeGrafter"/>
</dbReference>
<feature type="region of interest" description="Disordered" evidence="2">
    <location>
        <begin position="569"/>
        <end position="641"/>
    </location>
</feature>
<evidence type="ECO:0000259" key="3">
    <source>
        <dbReference type="Pfam" id="PF00326"/>
    </source>
</evidence>
<sequence length="641" mass="66155">MSGATRHRVTIGFASDGRRAARLAADSADAGRVASWTLTPHGPHRGFSATVTGAATGAQALPLPGDRLLYAKLTPTGRQLQLLARRGVLAAAPAPALRTLVADPTGAAIGVGPTAGGGTALYRIADDLTGASADDGPVARFPATLHGPALVVGARLLFHARIGGRTTPVWFDPQTATLTPWLLPGPAGHTVPVCATGDQVVLALSTEARSRLVVAAPGRPGLLQPIEDLAVPAGRVRPLALRPDGAELALRVRIGVRYRLLLHHRHAGETREVDLPPGTPDQVAAWTDHGLWLGFSPTTAPAGLWWLPPGGRTLLPPPGTPVARPAQVESLPGPAGPIETITYGDWRAADRVVLALHGGPAEHWQLRFEPKLRAVAARAAVVAPNQRGSTGYGRDHELAIRGAWGGPDLADILALGAHLSAVRGDCAARPSLYGVSYGAFLALLAMAAEPEYWSGVVAVAPFLSGAALRADANPPVRALIDRLDGVAPVVDEYGARDLLRVAAGMRGRVLLLHGARDQTVPVGHSRRLAAALSAAPGVDLTYREVAEAGHDPVPTDPASPTLAELVRFLSPDPLDPPDPPHPAAPATTDRLPGRAAVTDDDAGRLAGWRTTPEGGEQYGSRAGVRAGGAGAAASRGGADRG</sequence>
<evidence type="ECO:0000313" key="5">
    <source>
        <dbReference type="Proteomes" id="UP000662857"/>
    </source>
</evidence>
<evidence type="ECO:0000313" key="4">
    <source>
        <dbReference type="EMBL" id="QSB16629.1"/>
    </source>
</evidence>
<dbReference type="PANTHER" id="PTHR42776:SF27">
    <property type="entry name" value="DIPEPTIDYL PEPTIDASE FAMILY MEMBER 6"/>
    <property type="match status" value="1"/>
</dbReference>
<dbReference type="Proteomes" id="UP000662857">
    <property type="component" value="Chromosome"/>
</dbReference>
<dbReference type="EMBL" id="CP070499">
    <property type="protein sequence ID" value="QSB16629.1"/>
    <property type="molecule type" value="Genomic_DNA"/>
</dbReference>
<evidence type="ECO:0000256" key="2">
    <source>
        <dbReference type="SAM" id="MobiDB-lite"/>
    </source>
</evidence>
<dbReference type="SUPFAM" id="SSF53474">
    <property type="entry name" value="alpha/beta-Hydrolases"/>
    <property type="match status" value="1"/>
</dbReference>
<evidence type="ECO:0000256" key="1">
    <source>
        <dbReference type="ARBA" id="ARBA00022801"/>
    </source>
</evidence>
<dbReference type="InterPro" id="IPR001375">
    <property type="entry name" value="Peptidase_S9_cat"/>
</dbReference>
<dbReference type="PANTHER" id="PTHR42776">
    <property type="entry name" value="SERINE PEPTIDASE S9 FAMILY MEMBER"/>
    <property type="match status" value="1"/>
</dbReference>
<dbReference type="RefSeq" id="WP_239678854.1">
    <property type="nucleotide sequence ID" value="NZ_CP070499.1"/>
</dbReference>
<feature type="compositionally biased region" description="Low complexity" evidence="2">
    <location>
        <begin position="631"/>
        <end position="641"/>
    </location>
</feature>
<gene>
    <name evidence="4" type="ORF">JQS43_10315</name>
</gene>
<proteinExistence type="predicted"/>
<protein>
    <submittedName>
        <fullName evidence="4">Prolyl oligopeptidase family serine peptidase</fullName>
    </submittedName>
</protein>
<accession>A0A895YMC8</accession>
<keyword evidence="1" id="KW-0378">Hydrolase</keyword>
<keyword evidence="5" id="KW-1185">Reference proteome</keyword>
<dbReference type="GO" id="GO:0006508">
    <property type="term" value="P:proteolysis"/>
    <property type="evidence" value="ECO:0007669"/>
    <property type="project" value="InterPro"/>
</dbReference>
<dbReference type="InterPro" id="IPR029058">
    <property type="entry name" value="AB_hydrolase_fold"/>
</dbReference>
<feature type="domain" description="Peptidase S9 prolyl oligopeptidase catalytic" evidence="3">
    <location>
        <begin position="378"/>
        <end position="550"/>
    </location>
</feature>
<feature type="compositionally biased region" description="Pro residues" evidence="2">
    <location>
        <begin position="573"/>
        <end position="583"/>
    </location>
</feature>
<dbReference type="Pfam" id="PF00326">
    <property type="entry name" value="Peptidase_S9"/>
    <property type="match status" value="1"/>
</dbReference>
<organism evidence="4 5">
    <name type="scientific">Natronosporangium hydrolyticum</name>
    <dbReference type="NCBI Taxonomy" id="2811111"/>
    <lineage>
        <taxon>Bacteria</taxon>
        <taxon>Bacillati</taxon>
        <taxon>Actinomycetota</taxon>
        <taxon>Actinomycetes</taxon>
        <taxon>Micromonosporales</taxon>
        <taxon>Micromonosporaceae</taxon>
        <taxon>Natronosporangium</taxon>
    </lineage>
</organism>
<dbReference type="KEGG" id="nhy:JQS43_10315"/>
<reference evidence="4" key="1">
    <citation type="submission" date="2021-02" db="EMBL/GenBank/DDBJ databases">
        <title>Natrosporangium hydrolyticum gen. nov., sp. nov, a haloalkaliphilic actinobacterium from a soda solonchak soil.</title>
        <authorList>
            <person name="Sorokin D.Y."/>
            <person name="Khijniak T.V."/>
            <person name="Zakharycheva A.P."/>
            <person name="Boueva O.V."/>
            <person name="Ariskina E.V."/>
            <person name="Hahnke R.L."/>
            <person name="Bunk B."/>
            <person name="Sproer C."/>
            <person name="Schumann P."/>
            <person name="Evtushenko L.I."/>
            <person name="Kublanov I.V."/>
        </authorList>
    </citation>
    <scope>NUCLEOTIDE SEQUENCE</scope>
    <source>
        <strain evidence="4">DSM 106523</strain>
    </source>
</reference>
<name>A0A895YMC8_9ACTN</name>
<dbReference type="AlphaFoldDB" id="A0A895YMC8"/>
<dbReference type="Gene3D" id="3.40.50.1820">
    <property type="entry name" value="alpha/beta hydrolase"/>
    <property type="match status" value="1"/>
</dbReference>